<evidence type="ECO:0000256" key="3">
    <source>
        <dbReference type="ARBA" id="ARBA00023125"/>
    </source>
</evidence>
<dbReference type="Proteomes" id="UP001189813">
    <property type="component" value="Unassembled WGS sequence"/>
</dbReference>
<dbReference type="SUPFAM" id="SSF53850">
    <property type="entry name" value="Periplasmic binding protein-like II"/>
    <property type="match status" value="1"/>
</dbReference>
<evidence type="ECO:0000259" key="5">
    <source>
        <dbReference type="PROSITE" id="PS50931"/>
    </source>
</evidence>
<evidence type="ECO:0000313" key="7">
    <source>
        <dbReference type="Proteomes" id="UP001189813"/>
    </source>
</evidence>
<dbReference type="InterPro" id="IPR050950">
    <property type="entry name" value="HTH-type_LysR_regulators"/>
</dbReference>
<keyword evidence="2" id="KW-0805">Transcription regulation</keyword>
<dbReference type="InterPro" id="IPR005119">
    <property type="entry name" value="LysR_subst-bd"/>
</dbReference>
<dbReference type="Gene3D" id="1.10.10.10">
    <property type="entry name" value="Winged helix-like DNA-binding domain superfamily/Winged helix DNA-binding domain"/>
    <property type="match status" value="1"/>
</dbReference>
<dbReference type="PANTHER" id="PTHR30419">
    <property type="entry name" value="HTH-TYPE TRANSCRIPTIONAL REGULATOR YBHD"/>
    <property type="match status" value="1"/>
</dbReference>
<organism evidence="6 7">
    <name type="scientific">Ralstonia psammae</name>
    <dbReference type="NCBI Taxonomy" id="3058598"/>
    <lineage>
        <taxon>Bacteria</taxon>
        <taxon>Pseudomonadati</taxon>
        <taxon>Pseudomonadota</taxon>
        <taxon>Betaproteobacteria</taxon>
        <taxon>Burkholderiales</taxon>
        <taxon>Burkholderiaceae</taxon>
        <taxon>Ralstonia</taxon>
    </lineage>
</organism>
<comment type="caution">
    <text evidence="6">The sequence shown here is derived from an EMBL/GenBank/DDBJ whole genome shotgun (WGS) entry which is preliminary data.</text>
</comment>
<dbReference type="Pfam" id="PF00126">
    <property type="entry name" value="HTH_1"/>
    <property type="match status" value="1"/>
</dbReference>
<keyword evidence="7" id="KW-1185">Reference proteome</keyword>
<dbReference type="Gene3D" id="3.40.190.290">
    <property type="match status" value="1"/>
</dbReference>
<comment type="similarity">
    <text evidence="1">Belongs to the LysR transcriptional regulatory family.</text>
</comment>
<evidence type="ECO:0000256" key="2">
    <source>
        <dbReference type="ARBA" id="ARBA00023015"/>
    </source>
</evidence>
<dbReference type="EMBL" id="CATZBU010000021">
    <property type="protein sequence ID" value="CAJ0808625.1"/>
    <property type="molecule type" value="Genomic_DNA"/>
</dbReference>
<proteinExistence type="inferred from homology"/>
<sequence>MRSLRRALHYFEQVGRTKSVRAASLALHVAPSAVSRAVQQLEHEIGTPLFDRTVNGLQLTAAGQIVLTYAQRWERESEQLADALRSLSGLQLQVLRIACVEVASYDLVPSAVAEVQRRVQGVQLQLNVGNAKTVLESIANGAADIGLVINLPKSAPGRTEWTVHNPIGVVLPSGHRLAHRKSVRLEECVSDPVVLPDEGLIAHSAVRAALESLGRFQIAATCNRIVAIKSLVRAGLGISFLTWFDVAMEHEAGEFRFVPLEGPLIEQPYVSVVTARTAKKSAVVDLFLETLREAMPTTEFTA</sequence>
<reference evidence="6 7" key="1">
    <citation type="submission" date="2023-07" db="EMBL/GenBank/DDBJ databases">
        <authorList>
            <person name="Peeters C."/>
        </authorList>
    </citation>
    <scope>NUCLEOTIDE SEQUENCE [LARGE SCALE GENOMIC DNA]</scope>
    <source>
        <strain evidence="6 7">LMG 19083</strain>
    </source>
</reference>
<dbReference type="PROSITE" id="PS50931">
    <property type="entry name" value="HTH_LYSR"/>
    <property type="match status" value="1"/>
</dbReference>
<dbReference type="SUPFAM" id="SSF46785">
    <property type="entry name" value="Winged helix' DNA-binding domain"/>
    <property type="match status" value="1"/>
</dbReference>
<dbReference type="PANTHER" id="PTHR30419:SF8">
    <property type="entry name" value="NITROGEN ASSIMILATION TRANSCRIPTIONAL ACTIVATOR-RELATED"/>
    <property type="match status" value="1"/>
</dbReference>
<keyword evidence="3" id="KW-0238">DNA-binding</keyword>
<dbReference type="RefSeq" id="WP_316669246.1">
    <property type="nucleotide sequence ID" value="NZ_CATZBU010000021.1"/>
</dbReference>
<keyword evidence="4" id="KW-0804">Transcription</keyword>
<evidence type="ECO:0000313" key="6">
    <source>
        <dbReference type="EMBL" id="CAJ0808625.1"/>
    </source>
</evidence>
<dbReference type="Pfam" id="PF03466">
    <property type="entry name" value="LysR_substrate"/>
    <property type="match status" value="1"/>
</dbReference>
<gene>
    <name evidence="6" type="primary">cmpR_4</name>
    <name evidence="6" type="ORF">LMG19083_04740</name>
</gene>
<evidence type="ECO:0000256" key="4">
    <source>
        <dbReference type="ARBA" id="ARBA00023163"/>
    </source>
</evidence>
<dbReference type="InterPro" id="IPR000847">
    <property type="entry name" value="LysR_HTH_N"/>
</dbReference>
<dbReference type="InterPro" id="IPR036390">
    <property type="entry name" value="WH_DNA-bd_sf"/>
</dbReference>
<protein>
    <submittedName>
        <fullName evidence="6">HTH-type transcriptional activator CmpR</fullName>
    </submittedName>
</protein>
<feature type="domain" description="HTH lysR-type" evidence="5">
    <location>
        <begin position="1"/>
        <end position="60"/>
    </location>
</feature>
<evidence type="ECO:0000256" key="1">
    <source>
        <dbReference type="ARBA" id="ARBA00009437"/>
    </source>
</evidence>
<name>A0ABM9JYL4_9RALS</name>
<accession>A0ABM9JYL4</accession>
<dbReference type="InterPro" id="IPR036388">
    <property type="entry name" value="WH-like_DNA-bd_sf"/>
</dbReference>